<dbReference type="PANTHER" id="PTHR41259:SF1">
    <property type="entry name" value="DOUBLE-STRAND BREAK REPAIR RAD50 ATPASE, PUTATIVE-RELATED"/>
    <property type="match status" value="1"/>
</dbReference>
<accession>A0ABP9TZ02</accession>
<dbReference type="InterPro" id="IPR041685">
    <property type="entry name" value="AAA_GajA/Old/RecF-like"/>
</dbReference>
<dbReference type="Proteomes" id="UP001498935">
    <property type="component" value="Unassembled WGS sequence"/>
</dbReference>
<comment type="caution">
    <text evidence="4">The sequence shown here is derived from an EMBL/GenBank/DDBJ whole genome shotgun (WGS) entry which is preliminary data.</text>
</comment>
<feature type="compositionally biased region" description="Basic and acidic residues" evidence="2">
    <location>
        <begin position="482"/>
        <end position="501"/>
    </location>
</feature>
<dbReference type="Pfam" id="PF13175">
    <property type="entry name" value="AAA_15"/>
    <property type="match status" value="1"/>
</dbReference>
<reference evidence="4 5" key="1">
    <citation type="submission" date="2024-02" db="EMBL/GenBank/DDBJ databases">
        <title>Characterization of antibiotic resistant novel bacterial strains and their environmental applications.</title>
        <authorList>
            <person name="Manzoor S."/>
            <person name="Abbas S."/>
            <person name="Arshad M."/>
            <person name="Li W.J."/>
            <person name="Ahmed I."/>
        </authorList>
    </citation>
    <scope>NUCLEOTIDE SEQUENCE [LARGE SCALE GENOMIC DNA]</scope>
    <source>
        <strain evidence="4 5">KACC 15558</strain>
    </source>
</reference>
<feature type="coiled-coil region" evidence="1">
    <location>
        <begin position="675"/>
        <end position="742"/>
    </location>
</feature>
<dbReference type="EMBL" id="BAABNP010000001">
    <property type="protein sequence ID" value="GAA5339039.1"/>
    <property type="molecule type" value="Genomic_DNA"/>
</dbReference>
<protein>
    <submittedName>
        <fullName evidence="4">AAA family ATPase</fullName>
    </submittedName>
</protein>
<dbReference type="InterPro" id="IPR027417">
    <property type="entry name" value="P-loop_NTPase"/>
</dbReference>
<evidence type="ECO:0000256" key="2">
    <source>
        <dbReference type="SAM" id="MobiDB-lite"/>
    </source>
</evidence>
<organism evidence="4 5">
    <name type="scientific">Brevibacterium ammoniilyticum</name>
    <dbReference type="NCBI Taxonomy" id="1046555"/>
    <lineage>
        <taxon>Bacteria</taxon>
        <taxon>Bacillati</taxon>
        <taxon>Actinomycetota</taxon>
        <taxon>Actinomycetes</taxon>
        <taxon>Micrococcales</taxon>
        <taxon>Brevibacteriaceae</taxon>
        <taxon>Brevibacterium</taxon>
    </lineage>
</organism>
<feature type="region of interest" description="Disordered" evidence="2">
    <location>
        <begin position="532"/>
        <end position="559"/>
    </location>
</feature>
<feature type="domain" description="Endonuclease GajA/Old nuclease/RecF-like AAA" evidence="3">
    <location>
        <begin position="1"/>
        <end position="60"/>
    </location>
</feature>
<name>A0ABP9TZ02_9MICO</name>
<keyword evidence="1" id="KW-0175">Coiled coil</keyword>
<feature type="compositionally biased region" description="Basic and acidic residues" evidence="2">
    <location>
        <begin position="538"/>
        <end position="559"/>
    </location>
</feature>
<evidence type="ECO:0000313" key="4">
    <source>
        <dbReference type="EMBL" id="GAA5339039.1"/>
    </source>
</evidence>
<evidence type="ECO:0000259" key="3">
    <source>
        <dbReference type="Pfam" id="PF13175"/>
    </source>
</evidence>
<dbReference type="SUPFAM" id="SSF52540">
    <property type="entry name" value="P-loop containing nucleoside triphosphate hydrolases"/>
    <property type="match status" value="1"/>
</dbReference>
<feature type="region of interest" description="Disordered" evidence="2">
    <location>
        <begin position="482"/>
        <end position="504"/>
    </location>
</feature>
<evidence type="ECO:0000313" key="5">
    <source>
        <dbReference type="Proteomes" id="UP001498935"/>
    </source>
</evidence>
<proteinExistence type="predicted"/>
<sequence>MRLHSIRLRNYRGITDATVDFSDGVTIVEGPNEVGKSSIHEAITHLREDKASSKKASIKDLQPIGVDAGPEVELHLTSGDVEMTYAKRWLRGQSTTLSILRPNPQQLSGDEAHERFSAILAETVDVDLLVALDVAQGESLDQAPMAQINALQSALSESGTEVADHDAFLEKVEAEYAKYFTKSGKRTGEYRSIDDEVAAAEEAHQELLVRSEAMDDLVDRHARATARLESVREQLSEAVEKRDAVEESVAALAALRSALTTAEESAEAVARDLTLANEARERRVTLVDDAAAATAAVTEASGRARALEAEQVEKDEAFSREQAGLAEAQERLGALRDAAKRTARRLARTRAQGEFADLGRRLGEIRIEDERRSTALATIGSIDVTAADVERLISLETDVRIAKSAKTAAAAQIRAHRLGETQVRVGEVALGENGEEEFAVTSELLVAIDGIAEITVRPGASPVELDRALDAATTALERELERLGEDSVDEAREQAQRRSDADAEAAEAASTLKALLGRDRREDLETRFARAEAMVASGDKDAGTEEAEKPETGAGADTERASIAELESALSDAEAAVDASQSAVDEAATRLDTARTARDEVRVDAVRAQTSVQETTAQAQRLTQTLAEAREAHSDDALAAAVAQAGERAQEAATRVVEARAAYEAADPETLEMTVKNLRQLVVSKEAQRESDRQEVDGLTAVIDDRAGEGIYEKLSAAEEALESARARQARLERSARAIEMLRSTVLAHKEEAQRKYVAPFKEQIERLGRLIFGPGLSVEVSEDLEIASRTLGGTTVPFASLSGGTKEQLSLIGRLAVAALVDSKAGAPVILDDAFGFADPERLAALNVVLGNVGESAQVILLTCQPERFASVGGATTVSLG</sequence>
<dbReference type="PANTHER" id="PTHR41259">
    <property type="entry name" value="DOUBLE-STRAND BREAK REPAIR RAD50 ATPASE, PUTATIVE-RELATED"/>
    <property type="match status" value="1"/>
</dbReference>
<evidence type="ECO:0000256" key="1">
    <source>
        <dbReference type="SAM" id="Coils"/>
    </source>
</evidence>
<gene>
    <name evidence="4" type="ORF">KACC15558_00790</name>
</gene>
<keyword evidence="5" id="KW-1185">Reference proteome</keyword>
<dbReference type="Gene3D" id="3.40.50.300">
    <property type="entry name" value="P-loop containing nucleotide triphosphate hydrolases"/>
    <property type="match status" value="2"/>
</dbReference>
<feature type="coiled-coil region" evidence="1">
    <location>
        <begin position="214"/>
        <end position="248"/>
    </location>
</feature>
<dbReference type="RefSeq" id="WP_342036809.1">
    <property type="nucleotide sequence ID" value="NZ_BAABBK010000001.1"/>
</dbReference>